<dbReference type="GO" id="GO:0008380">
    <property type="term" value="P:RNA splicing"/>
    <property type="evidence" value="ECO:0007669"/>
    <property type="project" value="UniProtKB-KW"/>
</dbReference>
<evidence type="ECO:0000256" key="6">
    <source>
        <dbReference type="SAM" id="MobiDB-lite"/>
    </source>
</evidence>
<organism evidence="8 9">
    <name type="scientific">Larinioides sclopetarius</name>
    <dbReference type="NCBI Taxonomy" id="280406"/>
    <lineage>
        <taxon>Eukaryota</taxon>
        <taxon>Metazoa</taxon>
        <taxon>Ecdysozoa</taxon>
        <taxon>Arthropoda</taxon>
        <taxon>Chelicerata</taxon>
        <taxon>Arachnida</taxon>
        <taxon>Araneae</taxon>
        <taxon>Araneomorphae</taxon>
        <taxon>Entelegynae</taxon>
        <taxon>Araneoidea</taxon>
        <taxon>Araneidae</taxon>
        <taxon>Larinioides</taxon>
    </lineage>
</organism>
<keyword evidence="4" id="KW-0508">mRNA splicing</keyword>
<feature type="region of interest" description="Disordered" evidence="6">
    <location>
        <begin position="192"/>
        <end position="221"/>
    </location>
</feature>
<evidence type="ECO:0000259" key="7">
    <source>
        <dbReference type="PROSITE" id="PS50304"/>
    </source>
</evidence>
<dbReference type="InterPro" id="IPR002999">
    <property type="entry name" value="Tudor"/>
</dbReference>
<protein>
    <recommendedName>
        <fullName evidence="7">Tudor domain-containing protein</fullName>
    </recommendedName>
</protein>
<dbReference type="PROSITE" id="PS50304">
    <property type="entry name" value="TUDOR"/>
    <property type="match status" value="1"/>
</dbReference>
<feature type="region of interest" description="Disordered" evidence="6">
    <location>
        <begin position="95"/>
        <end position="117"/>
    </location>
</feature>
<keyword evidence="3" id="KW-0507">mRNA processing</keyword>
<evidence type="ECO:0000256" key="2">
    <source>
        <dbReference type="ARBA" id="ARBA00005371"/>
    </source>
</evidence>
<evidence type="ECO:0000313" key="9">
    <source>
        <dbReference type="Proteomes" id="UP001497382"/>
    </source>
</evidence>
<dbReference type="PANTHER" id="PTHR46297">
    <property type="entry name" value="ZINC FINGER CCCH-TYPE WITH G PATCH DOMAIN-CONTAINING PROTEIN"/>
    <property type="match status" value="1"/>
</dbReference>
<dbReference type="GO" id="GO:0003723">
    <property type="term" value="F:RNA binding"/>
    <property type="evidence" value="ECO:0007669"/>
    <property type="project" value="InterPro"/>
</dbReference>
<dbReference type="GO" id="GO:0006397">
    <property type="term" value="P:mRNA processing"/>
    <property type="evidence" value="ECO:0007669"/>
    <property type="project" value="UniProtKB-KW"/>
</dbReference>
<keyword evidence="5" id="KW-0539">Nucleus</keyword>
<evidence type="ECO:0000256" key="3">
    <source>
        <dbReference type="ARBA" id="ARBA00022664"/>
    </source>
</evidence>
<dbReference type="GO" id="GO:0015030">
    <property type="term" value="C:Cajal body"/>
    <property type="evidence" value="ECO:0007669"/>
    <property type="project" value="UniProtKB-SubCell"/>
</dbReference>
<dbReference type="SUPFAM" id="SSF63748">
    <property type="entry name" value="Tudor/PWWP/MBT"/>
    <property type="match status" value="1"/>
</dbReference>
<dbReference type="GO" id="GO:0005737">
    <property type="term" value="C:cytoplasm"/>
    <property type="evidence" value="ECO:0007669"/>
    <property type="project" value="InterPro"/>
</dbReference>
<dbReference type="InterPro" id="IPR010304">
    <property type="entry name" value="SMN_Tudor"/>
</dbReference>
<dbReference type="AlphaFoldDB" id="A0AAV2BF28"/>
<reference evidence="8 9" key="1">
    <citation type="submission" date="2024-04" db="EMBL/GenBank/DDBJ databases">
        <authorList>
            <person name="Rising A."/>
            <person name="Reimegard J."/>
            <person name="Sonavane S."/>
            <person name="Akerstrom W."/>
            <person name="Nylinder S."/>
            <person name="Hedman E."/>
            <person name="Kallberg Y."/>
        </authorList>
    </citation>
    <scope>NUCLEOTIDE SEQUENCE [LARGE SCALE GENOMIC DNA]</scope>
</reference>
<dbReference type="Pfam" id="PF06003">
    <property type="entry name" value="SMN_Tudor"/>
    <property type="match status" value="1"/>
</dbReference>
<dbReference type="Proteomes" id="UP001497382">
    <property type="component" value="Unassembled WGS sequence"/>
</dbReference>
<feature type="domain" description="Tudor" evidence="7">
    <location>
        <begin position="113"/>
        <end position="172"/>
    </location>
</feature>
<gene>
    <name evidence="8" type="ORF">LARSCL_LOCUS18947</name>
</gene>
<proteinExistence type="inferred from homology"/>
<dbReference type="EMBL" id="CAXIEN010000355">
    <property type="protein sequence ID" value="CAL1294841.1"/>
    <property type="molecule type" value="Genomic_DNA"/>
</dbReference>
<comment type="caution">
    <text evidence="8">The sequence shown here is derived from an EMBL/GenBank/DDBJ whole genome shotgun (WGS) entry which is preliminary data.</text>
</comment>
<sequence>RLWILVPWCSTYELHSRLLHCFLKASHSLLLRKVVNIKMAEDLASNLNSYQIQLQQVEAALTNEPDNEELLKLKKDLQEVIQLTTELIAANTEKSSSSVGLGGSSKDSDASGSWSKGERCLAPWSEDGQFYEAIIDEIKEDGQCTVSFTAYGNTDVCDVEQLRPVDNDHAQHPDGSSKSSMYYNIGLQQEGSREKEHLRLSGQHQRPGGHRDVRHRRPAHDGVPAAGEMAARARWGDTRQHQGGGGSEGAAPDALGGTGSLWISQQVYWPGLFSTSTHF</sequence>
<comment type="similarity">
    <text evidence="2">Belongs to the SMN family.</text>
</comment>
<dbReference type="SMART" id="SM00333">
    <property type="entry name" value="TUDOR"/>
    <property type="match status" value="1"/>
</dbReference>
<evidence type="ECO:0000313" key="8">
    <source>
        <dbReference type="EMBL" id="CAL1294841.1"/>
    </source>
</evidence>
<evidence type="ECO:0000256" key="4">
    <source>
        <dbReference type="ARBA" id="ARBA00023187"/>
    </source>
</evidence>
<evidence type="ECO:0000256" key="5">
    <source>
        <dbReference type="ARBA" id="ARBA00023242"/>
    </source>
</evidence>
<accession>A0AAV2BF28</accession>
<name>A0AAV2BF28_9ARAC</name>
<evidence type="ECO:0000256" key="1">
    <source>
        <dbReference type="ARBA" id="ARBA00004408"/>
    </source>
</evidence>
<keyword evidence="9" id="KW-1185">Reference proteome</keyword>
<comment type="subcellular location">
    <subcellularLocation>
        <location evidence="1">Nucleus</location>
        <location evidence="1">Cajal body</location>
    </subcellularLocation>
</comment>
<dbReference type="CDD" id="cd20399">
    <property type="entry name" value="Tudor_SPF30"/>
    <property type="match status" value="1"/>
</dbReference>
<feature type="non-terminal residue" evidence="8">
    <location>
        <position position="1"/>
    </location>
</feature>
<dbReference type="Gene3D" id="2.30.30.140">
    <property type="match status" value="1"/>
</dbReference>